<feature type="domain" description="Retrotransposon gag" evidence="1">
    <location>
        <begin position="1"/>
        <end position="54"/>
    </location>
</feature>
<organism evidence="2">
    <name type="scientific">Tanacetum cinerariifolium</name>
    <name type="common">Dalmatian daisy</name>
    <name type="synonym">Chrysanthemum cinerariifolium</name>
    <dbReference type="NCBI Taxonomy" id="118510"/>
    <lineage>
        <taxon>Eukaryota</taxon>
        <taxon>Viridiplantae</taxon>
        <taxon>Streptophyta</taxon>
        <taxon>Embryophyta</taxon>
        <taxon>Tracheophyta</taxon>
        <taxon>Spermatophyta</taxon>
        <taxon>Magnoliopsida</taxon>
        <taxon>eudicotyledons</taxon>
        <taxon>Gunneridae</taxon>
        <taxon>Pentapetalae</taxon>
        <taxon>asterids</taxon>
        <taxon>campanulids</taxon>
        <taxon>Asterales</taxon>
        <taxon>Asteraceae</taxon>
        <taxon>Asteroideae</taxon>
        <taxon>Anthemideae</taxon>
        <taxon>Anthemidinae</taxon>
        <taxon>Tanacetum</taxon>
    </lineage>
</organism>
<dbReference type="Pfam" id="PF03732">
    <property type="entry name" value="Retrotrans_gag"/>
    <property type="match status" value="1"/>
</dbReference>
<proteinExistence type="predicted"/>
<dbReference type="AlphaFoldDB" id="A0A699J953"/>
<sequence>MFHQTLGGAIRNWFDDLDPKSVDSFEELSQKFLEEFSQQKRYAKTLQKFTGLRGDKMRACKLSWIGHGHPELAKKLNDKIPKTVDKMFEKVRAFIRGEVPVRSAKMVCPSQGDKGDKGHNTNDCYQFKKQIEEVVASRKLAHLVKDIRQNNQHRGNQGRNYVKIINIIREGGNHKRHFEEGRSSLTDELTFPAIPRN</sequence>
<accession>A0A699J953</accession>
<gene>
    <name evidence="2" type="ORF">Tci_588361</name>
</gene>
<reference evidence="2" key="1">
    <citation type="journal article" date="2019" name="Sci. Rep.">
        <title>Draft genome of Tanacetum cinerariifolium, the natural source of mosquito coil.</title>
        <authorList>
            <person name="Yamashiro T."/>
            <person name="Shiraishi A."/>
            <person name="Satake H."/>
            <person name="Nakayama K."/>
        </authorList>
    </citation>
    <scope>NUCLEOTIDE SEQUENCE</scope>
</reference>
<protein>
    <recommendedName>
        <fullName evidence="1">Retrotransposon gag domain-containing protein</fullName>
    </recommendedName>
</protein>
<evidence type="ECO:0000313" key="2">
    <source>
        <dbReference type="EMBL" id="GFA16389.1"/>
    </source>
</evidence>
<name>A0A699J953_TANCI</name>
<comment type="caution">
    <text evidence="2">The sequence shown here is derived from an EMBL/GenBank/DDBJ whole genome shotgun (WGS) entry which is preliminary data.</text>
</comment>
<dbReference type="EMBL" id="BKCJ010378855">
    <property type="protein sequence ID" value="GFA16389.1"/>
    <property type="molecule type" value="Genomic_DNA"/>
</dbReference>
<evidence type="ECO:0000259" key="1">
    <source>
        <dbReference type="Pfam" id="PF03732"/>
    </source>
</evidence>
<dbReference type="InterPro" id="IPR005162">
    <property type="entry name" value="Retrotrans_gag_dom"/>
</dbReference>